<evidence type="ECO:0000313" key="2">
    <source>
        <dbReference type="EMBL" id="GKV03505.1"/>
    </source>
</evidence>
<evidence type="ECO:0000256" key="1">
    <source>
        <dbReference type="SAM" id="MobiDB-lite"/>
    </source>
</evidence>
<dbReference type="EMBL" id="BPVZ01000020">
    <property type="protein sequence ID" value="GKV03505.1"/>
    <property type="molecule type" value="Genomic_DNA"/>
</dbReference>
<comment type="caution">
    <text evidence="2">The sequence shown here is derived from an EMBL/GenBank/DDBJ whole genome shotgun (WGS) entry which is preliminary data.</text>
</comment>
<feature type="region of interest" description="Disordered" evidence="1">
    <location>
        <begin position="50"/>
        <end position="96"/>
    </location>
</feature>
<feature type="compositionally biased region" description="Basic and acidic residues" evidence="1">
    <location>
        <begin position="50"/>
        <end position="60"/>
    </location>
</feature>
<reference evidence="2 3" key="1">
    <citation type="journal article" date="2021" name="Commun. Biol.">
        <title>The genome of Shorea leprosula (Dipterocarpaceae) highlights the ecological relevance of drought in aseasonal tropical rainforests.</title>
        <authorList>
            <person name="Ng K.K.S."/>
            <person name="Kobayashi M.J."/>
            <person name="Fawcett J.A."/>
            <person name="Hatakeyama M."/>
            <person name="Paape T."/>
            <person name="Ng C.H."/>
            <person name="Ang C.C."/>
            <person name="Tnah L.H."/>
            <person name="Lee C.T."/>
            <person name="Nishiyama T."/>
            <person name="Sese J."/>
            <person name="O'Brien M.J."/>
            <person name="Copetti D."/>
            <person name="Mohd Noor M.I."/>
            <person name="Ong R.C."/>
            <person name="Putra M."/>
            <person name="Sireger I.Z."/>
            <person name="Indrioko S."/>
            <person name="Kosugi Y."/>
            <person name="Izuno A."/>
            <person name="Isagi Y."/>
            <person name="Lee S.L."/>
            <person name="Shimizu K.K."/>
        </authorList>
    </citation>
    <scope>NUCLEOTIDE SEQUENCE [LARGE SCALE GENOMIC DNA]</scope>
    <source>
        <strain evidence="2">214</strain>
    </source>
</reference>
<feature type="compositionally biased region" description="Polar residues" evidence="1">
    <location>
        <begin position="61"/>
        <end position="72"/>
    </location>
</feature>
<name>A0AAV5ISS3_9ROSI</name>
<feature type="region of interest" description="Disordered" evidence="1">
    <location>
        <begin position="1"/>
        <end position="29"/>
    </location>
</feature>
<dbReference type="AlphaFoldDB" id="A0AAV5ISS3"/>
<dbReference type="Proteomes" id="UP001054252">
    <property type="component" value="Unassembled WGS sequence"/>
</dbReference>
<protein>
    <submittedName>
        <fullName evidence="2">Uncharacterized protein</fullName>
    </submittedName>
</protein>
<feature type="compositionally biased region" description="Basic and acidic residues" evidence="1">
    <location>
        <begin position="84"/>
        <end position="96"/>
    </location>
</feature>
<evidence type="ECO:0000313" key="3">
    <source>
        <dbReference type="Proteomes" id="UP001054252"/>
    </source>
</evidence>
<feature type="compositionally biased region" description="Basic residues" evidence="1">
    <location>
        <begin position="73"/>
        <end position="83"/>
    </location>
</feature>
<keyword evidence="3" id="KW-1185">Reference proteome</keyword>
<proteinExistence type="predicted"/>
<organism evidence="2 3">
    <name type="scientific">Rubroshorea leprosula</name>
    <dbReference type="NCBI Taxonomy" id="152421"/>
    <lineage>
        <taxon>Eukaryota</taxon>
        <taxon>Viridiplantae</taxon>
        <taxon>Streptophyta</taxon>
        <taxon>Embryophyta</taxon>
        <taxon>Tracheophyta</taxon>
        <taxon>Spermatophyta</taxon>
        <taxon>Magnoliopsida</taxon>
        <taxon>eudicotyledons</taxon>
        <taxon>Gunneridae</taxon>
        <taxon>Pentapetalae</taxon>
        <taxon>rosids</taxon>
        <taxon>malvids</taxon>
        <taxon>Malvales</taxon>
        <taxon>Dipterocarpaceae</taxon>
        <taxon>Rubroshorea</taxon>
    </lineage>
</organism>
<sequence length="96" mass="10818">MYWPKFRVSDTQAVTRSGGGSPSEPTGEPWWASDLAALVRAAIDPLEEKEGRRICTEQNKKQQTSKANQHINKQTKKTHTKQKTKPDQQGDGEDPR</sequence>
<accession>A0AAV5ISS3</accession>
<gene>
    <name evidence="2" type="ORF">SLEP1_g15794</name>
</gene>